<feature type="compositionally biased region" description="Acidic residues" evidence="1">
    <location>
        <begin position="463"/>
        <end position="474"/>
    </location>
</feature>
<feature type="compositionally biased region" description="Basic residues" evidence="1">
    <location>
        <begin position="1"/>
        <end position="11"/>
    </location>
</feature>
<feature type="region of interest" description="Disordered" evidence="1">
    <location>
        <begin position="697"/>
        <end position="807"/>
    </location>
</feature>
<feature type="region of interest" description="Disordered" evidence="1">
    <location>
        <begin position="98"/>
        <end position="193"/>
    </location>
</feature>
<feature type="compositionally biased region" description="Basic and acidic residues" evidence="1">
    <location>
        <begin position="334"/>
        <end position="347"/>
    </location>
</feature>
<feature type="compositionally biased region" description="Basic residues" evidence="1">
    <location>
        <begin position="1390"/>
        <end position="1414"/>
    </location>
</feature>
<feature type="region of interest" description="Disordered" evidence="1">
    <location>
        <begin position="1042"/>
        <end position="1082"/>
    </location>
</feature>
<feature type="compositionally biased region" description="Pro residues" evidence="1">
    <location>
        <begin position="1208"/>
        <end position="1217"/>
    </location>
</feature>
<feature type="compositionally biased region" description="Low complexity" evidence="1">
    <location>
        <begin position="1420"/>
        <end position="1435"/>
    </location>
</feature>
<dbReference type="EMBL" id="JAAAIM010001020">
    <property type="protein sequence ID" value="KAG0282682.1"/>
    <property type="molecule type" value="Genomic_DNA"/>
</dbReference>
<feature type="region of interest" description="Disordered" evidence="1">
    <location>
        <begin position="1304"/>
        <end position="1435"/>
    </location>
</feature>
<feature type="region of interest" description="Disordered" evidence="1">
    <location>
        <begin position="995"/>
        <end position="1021"/>
    </location>
</feature>
<feature type="compositionally biased region" description="Polar residues" evidence="1">
    <location>
        <begin position="1138"/>
        <end position="1147"/>
    </location>
</feature>
<feature type="region of interest" description="Disordered" evidence="1">
    <location>
        <begin position="283"/>
        <end position="367"/>
    </location>
</feature>
<feature type="compositionally biased region" description="Polar residues" evidence="1">
    <location>
        <begin position="727"/>
        <end position="737"/>
    </location>
</feature>
<feature type="compositionally biased region" description="Basic and acidic residues" evidence="1">
    <location>
        <begin position="114"/>
        <end position="127"/>
    </location>
</feature>
<name>A0ABQ7JPF5_9FUNG</name>
<reference evidence="2 3" key="1">
    <citation type="journal article" date="2020" name="Fungal Divers.">
        <title>Resolving the Mortierellaceae phylogeny through synthesis of multi-gene phylogenetics and phylogenomics.</title>
        <authorList>
            <person name="Vandepol N."/>
            <person name="Liber J."/>
            <person name="Desiro A."/>
            <person name="Na H."/>
            <person name="Kennedy M."/>
            <person name="Barry K."/>
            <person name="Grigoriev I.V."/>
            <person name="Miller A.N."/>
            <person name="O'Donnell K."/>
            <person name="Stajich J.E."/>
            <person name="Bonito G."/>
        </authorList>
    </citation>
    <scope>NUCLEOTIDE SEQUENCE [LARGE SCALE GENOMIC DNA]</scope>
    <source>
        <strain evidence="2 3">AD045</strain>
    </source>
</reference>
<feature type="compositionally biased region" description="Low complexity" evidence="1">
    <location>
        <begin position="1045"/>
        <end position="1070"/>
    </location>
</feature>
<feature type="compositionally biased region" description="Acidic residues" evidence="1">
    <location>
        <begin position="593"/>
        <end position="630"/>
    </location>
</feature>
<feature type="compositionally biased region" description="Low complexity" evidence="1">
    <location>
        <begin position="1180"/>
        <end position="1207"/>
    </location>
</feature>
<gene>
    <name evidence="2" type="ORF">BGZ96_000237</name>
</gene>
<feature type="region of interest" description="Disordered" evidence="1">
    <location>
        <begin position="569"/>
        <end position="674"/>
    </location>
</feature>
<feature type="compositionally biased region" description="Acidic residues" evidence="1">
    <location>
        <begin position="1337"/>
        <end position="1346"/>
    </location>
</feature>
<feature type="compositionally biased region" description="Acidic residues" evidence="1">
    <location>
        <begin position="1357"/>
        <end position="1375"/>
    </location>
</feature>
<feature type="compositionally biased region" description="Basic and acidic residues" evidence="1">
    <location>
        <begin position="521"/>
        <end position="533"/>
    </location>
</feature>
<evidence type="ECO:0000313" key="2">
    <source>
        <dbReference type="EMBL" id="KAG0282682.1"/>
    </source>
</evidence>
<feature type="region of interest" description="Disordered" evidence="1">
    <location>
        <begin position="1100"/>
        <end position="1150"/>
    </location>
</feature>
<feature type="compositionally biased region" description="Polar residues" evidence="1">
    <location>
        <begin position="175"/>
        <end position="186"/>
    </location>
</feature>
<dbReference type="Proteomes" id="UP001194696">
    <property type="component" value="Unassembled WGS sequence"/>
</dbReference>
<feature type="compositionally biased region" description="Acidic residues" evidence="1">
    <location>
        <begin position="1304"/>
        <end position="1313"/>
    </location>
</feature>
<feature type="region of interest" description="Disordered" evidence="1">
    <location>
        <begin position="1254"/>
        <end position="1290"/>
    </location>
</feature>
<feature type="region of interest" description="Disordered" evidence="1">
    <location>
        <begin position="1167"/>
        <end position="1241"/>
    </location>
</feature>
<feature type="compositionally biased region" description="Acidic residues" evidence="1">
    <location>
        <begin position="283"/>
        <end position="319"/>
    </location>
</feature>
<feature type="compositionally biased region" description="Polar residues" evidence="1">
    <location>
        <begin position="643"/>
        <end position="653"/>
    </location>
</feature>
<organism evidence="2 3">
    <name type="scientific">Linnemannia gamsii</name>
    <dbReference type="NCBI Taxonomy" id="64522"/>
    <lineage>
        <taxon>Eukaryota</taxon>
        <taxon>Fungi</taxon>
        <taxon>Fungi incertae sedis</taxon>
        <taxon>Mucoromycota</taxon>
        <taxon>Mortierellomycotina</taxon>
        <taxon>Mortierellomycetes</taxon>
        <taxon>Mortierellales</taxon>
        <taxon>Mortierellaceae</taxon>
        <taxon>Linnemannia</taxon>
    </lineage>
</organism>
<feature type="compositionally biased region" description="Acidic residues" evidence="1">
    <location>
        <begin position="481"/>
        <end position="520"/>
    </location>
</feature>
<feature type="region of interest" description="Disordered" evidence="1">
    <location>
        <begin position="437"/>
        <end position="557"/>
    </location>
</feature>
<feature type="compositionally biased region" description="Polar residues" evidence="1">
    <location>
        <begin position="1223"/>
        <end position="1237"/>
    </location>
</feature>
<evidence type="ECO:0000313" key="3">
    <source>
        <dbReference type="Proteomes" id="UP001194696"/>
    </source>
</evidence>
<proteinExistence type="predicted"/>
<comment type="caution">
    <text evidence="2">The sequence shown here is derived from an EMBL/GenBank/DDBJ whole genome shotgun (WGS) entry which is preliminary data.</text>
</comment>
<feature type="region of interest" description="Disordered" evidence="1">
    <location>
        <begin position="1"/>
        <end position="32"/>
    </location>
</feature>
<evidence type="ECO:0000256" key="1">
    <source>
        <dbReference type="SAM" id="MobiDB-lite"/>
    </source>
</evidence>
<sequence length="1435" mass="157157">MERMKPKRKEHHGSNLPTTQTLPQQPPPKLIYGTSIDYQERAKRLRLTGPAPDHDLNPFNAPTVNAIENMFERVMAIATSSTSLSVKQPAREHNYNLLALPQPSSSSFSSATRTYERHQTKPEEKDTIASTSTHPRHEQPKQTSLSLSTSSRGYMPGAAASQGNHRYSRPPIPSVWSNLSSRPSTSNEDETAKKYRYMIPPVDAATTTLIRTTTINNRPTQEQLQKQLAQEPVHQQLPRAPMNMQVVVAPPSVSVPMKRPLSPELPASGDVEAASDEDVVEILSSDDDDEDERELSPEDEEHYSYSDEDEEEDEEEFEQDPGGQQVILDDDDDSHVVEHSKEPRWVDQPDEACLARHERHHHNYHQELQEIEATQEDSQEEDAADLVEDDDVVEEMFDGEDIASEPQVDEDDDEVSQEQFRRLRNEMNRKLRGQLGMSIGMGMGMPSAPRFGQRHPFGPMEPLELEDDEGDEIAEVVSSGDEPEGVDEYEDSEAGEEVAQEVIEDGEEYPSDEDSFEVDEQTYRDDNEAREIYDDGVSSGGESEVDSPLVQLPRQSASLSQYLQENLRHLESAIPPPQERYDSPGNNVVMLLDSDEEEEEEYPQDDNESREDDAELGILEYESDSQDDQGEYAQDLHDKPHQPNLTAQDGNSWENHRGRDEPEETDDVPGSNFVEADSVIQIVGDGISRDRYAHGVAESHLQGSQDHYDQLRDFTSSSSSSGFEEAGSNQGPTSDNVRLSLESYPAQETNQGDSGRDVVQESVESRDSQASFDGVQDEEMLSQPASPVGEFEVEQRSQPIESGDDHGGLSLADVIMAEIADRHELPSAAEFDTATDAMMDQEQPEMDLPSAGDIEDETRDYKELQQMSEGDSRTNAGTSQVQIDQGSASLPADSGVALIDEAHVETPLKQQEVQPVIEIDDEHGLDAFVTPDAHPESFRTPLLDRLHSIAQEENIDLQSSESTPSTSIELHSTPTFMPPSFIQPPRSIDSIGYSAISSTESGTPSTDLSDLSPVQPRRTRLARMSTMAQTVRDGQAYMDQLAARSSPNSSKDNPSSLIDSHSMDSSSSPSFKRGGASSSHGRTSANMVLLVKEAREFCAGGPSRVGSGPMEEDPMRDTTLSEETGGHTVVGQEDRASSAGSQPSTPHKSGVVDLVAELIIQSKVKGHHALRINPSSPGRSPVTNSSPSRSSSQEPSAISPMVPQHPLSQPPPHPSLGPSPSSVFTFGQGSPSKSIPASPSVGFGFGSSFVMTSKERRTSVGSASSKLSPRKGSGLGSLFGHSGLDSEDTIRTSVERVLPEVAEVEEAADEDHQDQEMKSTDETLGMIEIETPGQVVDIEEDGDEMVGEASSSLAVGAEDESDEDDDGGEDEEAGEDIGATTAASADDKGKKKMTAKTGKGKKLAPKVQAKRLKRRELFWQKKQQGMQQLQEQPTP</sequence>
<feature type="compositionally biased region" description="Basic and acidic residues" evidence="1">
    <location>
        <begin position="754"/>
        <end position="767"/>
    </location>
</feature>
<feature type="compositionally biased region" description="Polar residues" evidence="1">
    <location>
        <begin position="995"/>
        <end position="1009"/>
    </location>
</feature>
<keyword evidence="3" id="KW-1185">Reference proteome</keyword>
<feature type="compositionally biased region" description="Polar residues" evidence="1">
    <location>
        <begin position="141"/>
        <end position="152"/>
    </location>
</feature>
<protein>
    <submittedName>
        <fullName evidence="2">Uncharacterized protein</fullName>
    </submittedName>
</protein>
<accession>A0ABQ7JPF5</accession>